<name>A0A0C2ZMD8_MYCCA</name>
<feature type="transmembrane region" description="Helical" evidence="1">
    <location>
        <begin position="362"/>
        <end position="384"/>
    </location>
</feature>
<keyword evidence="1" id="KW-1133">Transmembrane helix</keyword>
<gene>
    <name evidence="2" type="ORF">MCGM508_03165</name>
</gene>
<accession>A0A0C2ZMD8</accession>
<proteinExistence type="predicted"/>
<feature type="transmembrane region" description="Helical" evidence="1">
    <location>
        <begin position="269"/>
        <end position="288"/>
    </location>
</feature>
<protein>
    <submittedName>
        <fullName evidence="2">Membrane protein</fullName>
    </submittedName>
</protein>
<evidence type="ECO:0000313" key="3">
    <source>
        <dbReference type="Proteomes" id="UP000031975"/>
    </source>
</evidence>
<feature type="transmembrane region" description="Helical" evidence="1">
    <location>
        <begin position="7"/>
        <end position="25"/>
    </location>
</feature>
<feature type="transmembrane region" description="Helical" evidence="1">
    <location>
        <begin position="404"/>
        <end position="427"/>
    </location>
</feature>
<feature type="transmembrane region" description="Helical" evidence="1">
    <location>
        <begin position="50"/>
        <end position="70"/>
    </location>
</feature>
<keyword evidence="1" id="KW-0472">Membrane</keyword>
<evidence type="ECO:0000256" key="1">
    <source>
        <dbReference type="SAM" id="Phobius"/>
    </source>
</evidence>
<dbReference type="EMBL" id="JXQB01000001">
    <property type="protein sequence ID" value="KIM14045.1"/>
    <property type="molecule type" value="Genomic_DNA"/>
</dbReference>
<organism evidence="2 3">
    <name type="scientific">Mycoplasma capricolum subsp. capricolum</name>
    <dbReference type="NCBI Taxonomy" id="40479"/>
    <lineage>
        <taxon>Bacteria</taxon>
        <taxon>Bacillati</taxon>
        <taxon>Mycoplasmatota</taxon>
        <taxon>Mollicutes</taxon>
        <taxon>Mycoplasmataceae</taxon>
        <taxon>Mycoplasma</taxon>
    </lineage>
</organism>
<evidence type="ECO:0000313" key="2">
    <source>
        <dbReference type="EMBL" id="KIM14045.1"/>
    </source>
</evidence>
<sequence length="472" mass="56548">MRLHIKLLFLIIFLIFIFFEYSYFFDNFLGNAIKNCEKIDDIWYEILDKFRYFLGSLVVTSIAIFFNSTVHKEVKGIRNYLKNRNKYISVEYSKTIDLLKELLLEIKKNNIENIDKICLSYDELVFKPIFVSRLIEDIQLDLITEEKNIISYSDVGTNVLNLLEKMYEKEKIKIKNSGKFEELSSGILMGFRYFSTLSPYYNKYCSSIKNQSNTIPIVYKYNKSIIALWIWRFVYIYFFFSFSIIGILIKFHIKTSTSNTFNNPWHDYIPIIVTISILIVFWFSSLIMKKSTKMDLSFKRYLRKNEPEEYRKNKIVKKSRFFLNALNFLLSRASMLLFLMAILSLILYLGNANWIPKTYTPPFLGLVLFYSTFLCLLLNGFAALKEIYKYKKYSKKIQWWICGFEFIFPFLLCFSIFITHLCFSFFSNDINNVLWITNIILFSYWIFVITYRLLFTNKIINLLKKRHIIFQK</sequence>
<feature type="transmembrane region" description="Helical" evidence="1">
    <location>
        <begin position="321"/>
        <end position="350"/>
    </location>
</feature>
<keyword evidence="1" id="KW-0812">Transmembrane</keyword>
<feature type="transmembrane region" description="Helical" evidence="1">
    <location>
        <begin position="433"/>
        <end position="455"/>
    </location>
</feature>
<comment type="caution">
    <text evidence="2">The sequence shown here is derived from an EMBL/GenBank/DDBJ whole genome shotgun (WGS) entry which is preliminary data.</text>
</comment>
<feature type="transmembrane region" description="Helical" evidence="1">
    <location>
        <begin position="229"/>
        <end position="249"/>
    </location>
</feature>
<dbReference type="PATRIC" id="fig|40479.11.peg.598"/>
<dbReference type="Proteomes" id="UP000031975">
    <property type="component" value="Unassembled WGS sequence"/>
</dbReference>
<dbReference type="AlphaFoldDB" id="A0A0C2ZMD8"/>
<reference evidence="2 3" key="1">
    <citation type="submission" date="2015-01" db="EMBL/GenBank/DDBJ databases">
        <title>Draft Genome Sequence of Mycoplasma capricolum subsp. capricolum str. GM508D.</title>
        <authorList>
            <person name="Calcutt M.J."/>
            <person name="Foecking M.F."/>
        </authorList>
    </citation>
    <scope>NUCLEOTIDE SEQUENCE [LARGE SCALE GENOMIC DNA]</scope>
    <source>
        <strain evidence="2 3">GM508D</strain>
    </source>
</reference>